<evidence type="ECO:0000259" key="6">
    <source>
        <dbReference type="Pfam" id="PF01494"/>
    </source>
</evidence>
<evidence type="ECO:0000313" key="7">
    <source>
        <dbReference type="EMBL" id="KAK0628356.1"/>
    </source>
</evidence>
<dbReference type="AlphaFoldDB" id="A0AA40C7F9"/>
<dbReference type="InterPro" id="IPR036188">
    <property type="entry name" value="FAD/NAD-bd_sf"/>
</dbReference>
<keyword evidence="5" id="KW-0503">Monooxygenase</keyword>
<dbReference type="GO" id="GO:0004497">
    <property type="term" value="F:monooxygenase activity"/>
    <property type="evidence" value="ECO:0007669"/>
    <property type="project" value="UniProtKB-KW"/>
</dbReference>
<proteinExistence type="inferred from homology"/>
<name>A0AA40C7F9_9PEZI</name>
<dbReference type="InterPro" id="IPR050493">
    <property type="entry name" value="FAD-dep_Monooxygenase_BioMet"/>
</dbReference>
<evidence type="ECO:0000256" key="2">
    <source>
        <dbReference type="ARBA" id="ARBA00022630"/>
    </source>
</evidence>
<evidence type="ECO:0000256" key="3">
    <source>
        <dbReference type="ARBA" id="ARBA00022827"/>
    </source>
</evidence>
<gene>
    <name evidence="7" type="ORF">B0T17DRAFT_505039</name>
</gene>
<evidence type="ECO:0000313" key="8">
    <source>
        <dbReference type="Proteomes" id="UP001174934"/>
    </source>
</evidence>
<dbReference type="PANTHER" id="PTHR13789">
    <property type="entry name" value="MONOOXYGENASE"/>
    <property type="match status" value="1"/>
</dbReference>
<dbReference type="Proteomes" id="UP001174934">
    <property type="component" value="Unassembled WGS sequence"/>
</dbReference>
<dbReference type="Pfam" id="PF01494">
    <property type="entry name" value="FAD_binding_3"/>
    <property type="match status" value="1"/>
</dbReference>
<keyword evidence="4" id="KW-0560">Oxidoreductase</keyword>
<dbReference type="PANTHER" id="PTHR13789:SF215">
    <property type="entry name" value="FAD-BINDING DOMAIN-CONTAINING PROTEIN-RELATED"/>
    <property type="match status" value="1"/>
</dbReference>
<protein>
    <recommendedName>
        <fullName evidence="6">FAD-binding domain-containing protein</fullName>
    </recommendedName>
</protein>
<evidence type="ECO:0000256" key="4">
    <source>
        <dbReference type="ARBA" id="ARBA00023002"/>
    </source>
</evidence>
<reference evidence="7" key="1">
    <citation type="submission" date="2023-06" db="EMBL/GenBank/DDBJ databases">
        <title>Genome-scale phylogeny and comparative genomics of the fungal order Sordariales.</title>
        <authorList>
            <consortium name="Lawrence Berkeley National Laboratory"/>
            <person name="Hensen N."/>
            <person name="Bonometti L."/>
            <person name="Westerberg I."/>
            <person name="Brannstrom I.O."/>
            <person name="Guillou S."/>
            <person name="Cros-Aarteil S."/>
            <person name="Calhoun S."/>
            <person name="Haridas S."/>
            <person name="Kuo A."/>
            <person name="Mondo S."/>
            <person name="Pangilinan J."/>
            <person name="Riley R."/>
            <person name="LaButti K."/>
            <person name="Andreopoulos B."/>
            <person name="Lipzen A."/>
            <person name="Chen C."/>
            <person name="Yanf M."/>
            <person name="Daum C."/>
            <person name="Ng V."/>
            <person name="Clum A."/>
            <person name="Steindorff A."/>
            <person name="Ohm R."/>
            <person name="Martin F."/>
            <person name="Silar P."/>
            <person name="Natvig D."/>
            <person name="Lalanne C."/>
            <person name="Gautier V."/>
            <person name="Ament-velasquez S.L."/>
            <person name="Kruys A."/>
            <person name="Hutchinson M.I."/>
            <person name="Powell A.J."/>
            <person name="Barry K."/>
            <person name="Miller A.N."/>
            <person name="Grigoriev I.V."/>
            <person name="Debuchy R."/>
            <person name="Gladieux P."/>
            <person name="Thoren M.H."/>
            <person name="Johannesson H."/>
        </authorList>
    </citation>
    <scope>NUCLEOTIDE SEQUENCE</scope>
    <source>
        <strain evidence="7">SMH3391-2</strain>
    </source>
</reference>
<dbReference type="Gene3D" id="3.50.50.60">
    <property type="entry name" value="FAD/NAD(P)-binding domain"/>
    <property type="match status" value="1"/>
</dbReference>
<dbReference type="EMBL" id="JAULSR010000002">
    <property type="protein sequence ID" value="KAK0628356.1"/>
    <property type="molecule type" value="Genomic_DNA"/>
</dbReference>
<keyword evidence="3" id="KW-0274">FAD</keyword>
<dbReference type="GO" id="GO:0071949">
    <property type="term" value="F:FAD binding"/>
    <property type="evidence" value="ECO:0007669"/>
    <property type="project" value="InterPro"/>
</dbReference>
<evidence type="ECO:0000256" key="5">
    <source>
        <dbReference type="ARBA" id="ARBA00023033"/>
    </source>
</evidence>
<keyword evidence="2" id="KW-0285">Flavoprotein</keyword>
<sequence length="211" mass="23279">MGHGKDAHQPVSAVQLDHGEDTRRLLVTLISIFYDKSLKSVTKEDYLAVVDKVVALERYSDFSPSLLAVINKATDIKRWPLLYRSPAPTWRKRRIVLTGDAAHPMLLHQGQGGAQALEDGCAYGIVLHGACTPVEIEKRLELYEEIRRHRASTIQILSNAGQDQAHLITKSSRSAWMKTTFPVMKEYDGSYEPPAALVGGGSEDQVATIAA</sequence>
<dbReference type="InterPro" id="IPR002938">
    <property type="entry name" value="FAD-bd"/>
</dbReference>
<comment type="caution">
    <text evidence="7">The sequence shown here is derived from an EMBL/GenBank/DDBJ whole genome shotgun (WGS) entry which is preliminary data.</text>
</comment>
<feature type="domain" description="FAD-binding" evidence="6">
    <location>
        <begin position="74"/>
        <end position="153"/>
    </location>
</feature>
<evidence type="ECO:0000256" key="1">
    <source>
        <dbReference type="ARBA" id="ARBA00007992"/>
    </source>
</evidence>
<keyword evidence="8" id="KW-1185">Reference proteome</keyword>
<comment type="similarity">
    <text evidence="1">Belongs to the paxM FAD-dependent monooxygenase family.</text>
</comment>
<accession>A0AA40C7F9</accession>
<dbReference type="SUPFAM" id="SSF51905">
    <property type="entry name" value="FAD/NAD(P)-binding domain"/>
    <property type="match status" value="1"/>
</dbReference>
<organism evidence="7 8">
    <name type="scientific">Bombardia bombarda</name>
    <dbReference type="NCBI Taxonomy" id="252184"/>
    <lineage>
        <taxon>Eukaryota</taxon>
        <taxon>Fungi</taxon>
        <taxon>Dikarya</taxon>
        <taxon>Ascomycota</taxon>
        <taxon>Pezizomycotina</taxon>
        <taxon>Sordariomycetes</taxon>
        <taxon>Sordariomycetidae</taxon>
        <taxon>Sordariales</taxon>
        <taxon>Lasiosphaeriaceae</taxon>
        <taxon>Bombardia</taxon>
    </lineage>
</organism>